<keyword evidence="1 5" id="KW-0963">Cytoplasm</keyword>
<evidence type="ECO:0000256" key="2">
    <source>
        <dbReference type="ARBA" id="ARBA00022795"/>
    </source>
</evidence>
<evidence type="ECO:0000313" key="7">
    <source>
        <dbReference type="Proteomes" id="UP000474042"/>
    </source>
</evidence>
<dbReference type="InterPro" id="IPR003775">
    <property type="entry name" value="Flagellar_assembly_factor_FliW"/>
</dbReference>
<dbReference type="GO" id="GO:0044780">
    <property type="term" value="P:bacterial-type flagellum assembly"/>
    <property type="evidence" value="ECO:0007669"/>
    <property type="project" value="UniProtKB-UniRule"/>
</dbReference>
<keyword evidence="3 5" id="KW-0810">Translation regulation</keyword>
<evidence type="ECO:0000313" key="6">
    <source>
        <dbReference type="EMBL" id="NAS16474.1"/>
    </source>
</evidence>
<dbReference type="KEGG" id="cbut:ATN24_04905"/>
<dbReference type="HAMAP" id="MF_01185">
    <property type="entry name" value="FliW"/>
    <property type="match status" value="1"/>
</dbReference>
<keyword evidence="6" id="KW-0969">Cilium</keyword>
<comment type="similarity">
    <text evidence="5">Belongs to the FliW family.</text>
</comment>
<evidence type="ECO:0000256" key="4">
    <source>
        <dbReference type="ARBA" id="ARBA00023186"/>
    </source>
</evidence>
<dbReference type="EMBL" id="WOFV02000002">
    <property type="protein sequence ID" value="NAS16474.1"/>
    <property type="molecule type" value="Genomic_DNA"/>
</dbReference>
<keyword evidence="4 5" id="KW-0143">Chaperone</keyword>
<sequence>MEFISKVHGKINYDEKDIIKFSKGIPGFCELREFVIVELKEYEPFKLLHSLENSEVALIVASPYEFYEDYEISLKEETIKNLKIKEANEVMIMCTVTLNSDVKKITMNLQGPIVINTSNNLGEQIIVDNSKYKVKTPLMKEA</sequence>
<name>A0A6L9EJI0_CLOBU</name>
<evidence type="ECO:0000256" key="3">
    <source>
        <dbReference type="ARBA" id="ARBA00022845"/>
    </source>
</evidence>
<comment type="caution">
    <text evidence="6">The sequence shown here is derived from an EMBL/GenBank/DDBJ whole genome shotgun (WGS) entry which is preliminary data.</text>
</comment>
<dbReference type="PANTHER" id="PTHR39190">
    <property type="entry name" value="FLAGELLAR ASSEMBLY FACTOR FLIW"/>
    <property type="match status" value="1"/>
</dbReference>
<evidence type="ECO:0000256" key="5">
    <source>
        <dbReference type="HAMAP-Rule" id="MF_01185"/>
    </source>
</evidence>
<keyword evidence="6" id="KW-0966">Cell projection</keyword>
<dbReference type="GO" id="GO:0005737">
    <property type="term" value="C:cytoplasm"/>
    <property type="evidence" value="ECO:0007669"/>
    <property type="project" value="UniProtKB-SubCell"/>
</dbReference>
<keyword evidence="6" id="KW-0282">Flagellum</keyword>
<protein>
    <recommendedName>
        <fullName evidence="5">Flagellar assembly factor FliW</fullName>
    </recommendedName>
</protein>
<dbReference type="Pfam" id="PF02623">
    <property type="entry name" value="FliW"/>
    <property type="match status" value="1"/>
</dbReference>
<comment type="subunit">
    <text evidence="5">Interacts with translational regulator CsrA and flagellin(s).</text>
</comment>
<accession>A0A6L9EJI0</accession>
<keyword evidence="2 5" id="KW-1005">Bacterial flagellum biogenesis</keyword>
<dbReference type="OrthoDB" id="9801235at2"/>
<comment type="function">
    <text evidence="5">Acts as an anti-CsrA protein, binds CsrA and prevents it from repressing translation of its target genes, one of which is flagellin. Binds to flagellin and participates in the assembly of the flagellum.</text>
</comment>
<dbReference type="PANTHER" id="PTHR39190:SF1">
    <property type="entry name" value="FLAGELLAR ASSEMBLY FACTOR FLIW"/>
    <property type="match status" value="1"/>
</dbReference>
<dbReference type="SUPFAM" id="SSF141457">
    <property type="entry name" value="BH3618-like"/>
    <property type="match status" value="1"/>
</dbReference>
<reference evidence="6 7" key="1">
    <citation type="submission" date="2020-01" db="EMBL/GenBank/DDBJ databases">
        <title>Genome sequence of a 1,3-propanediol producer, Clostridium butyricum S3.</title>
        <authorList>
            <person name="Zhou J."/>
        </authorList>
    </citation>
    <scope>NUCLEOTIDE SEQUENCE [LARGE SCALE GENOMIC DNA]</scope>
    <source>
        <strain evidence="6 7">S3</strain>
    </source>
</reference>
<dbReference type="AlphaFoldDB" id="A0A6L9EJI0"/>
<dbReference type="NCBIfam" id="NF009793">
    <property type="entry name" value="PRK13285.1-1"/>
    <property type="match status" value="1"/>
</dbReference>
<dbReference type="InterPro" id="IPR024046">
    <property type="entry name" value="Flagellar_assmbl_FliW_dom_sf"/>
</dbReference>
<dbReference type="GO" id="GO:0006417">
    <property type="term" value="P:regulation of translation"/>
    <property type="evidence" value="ECO:0007669"/>
    <property type="project" value="UniProtKB-KW"/>
</dbReference>
<comment type="subcellular location">
    <subcellularLocation>
        <location evidence="5">Cytoplasm</location>
    </subcellularLocation>
</comment>
<evidence type="ECO:0000256" key="1">
    <source>
        <dbReference type="ARBA" id="ARBA00022490"/>
    </source>
</evidence>
<dbReference type="Gene3D" id="2.30.290.10">
    <property type="entry name" value="BH3618-like"/>
    <property type="match status" value="1"/>
</dbReference>
<gene>
    <name evidence="5 6" type="primary">fliW</name>
    <name evidence="6" type="ORF">GND98_000950</name>
</gene>
<dbReference type="Proteomes" id="UP000474042">
    <property type="component" value="Unassembled WGS sequence"/>
</dbReference>
<dbReference type="RefSeq" id="WP_045144577.1">
    <property type="nucleotide sequence ID" value="NZ_BTGE01000007.1"/>
</dbReference>
<organism evidence="6 7">
    <name type="scientific">Clostridium butyricum</name>
    <dbReference type="NCBI Taxonomy" id="1492"/>
    <lineage>
        <taxon>Bacteria</taxon>
        <taxon>Bacillati</taxon>
        <taxon>Bacillota</taxon>
        <taxon>Clostridia</taxon>
        <taxon>Eubacteriales</taxon>
        <taxon>Clostridiaceae</taxon>
        <taxon>Clostridium</taxon>
    </lineage>
</organism>
<proteinExistence type="inferred from homology"/>